<dbReference type="SMART" id="SM00345">
    <property type="entry name" value="HTH_GNTR"/>
    <property type="match status" value="1"/>
</dbReference>
<dbReference type="Proteomes" id="UP001431221">
    <property type="component" value="Unassembled WGS sequence"/>
</dbReference>
<protein>
    <submittedName>
        <fullName evidence="5">GntR family transcriptional regulator</fullName>
    </submittedName>
</protein>
<dbReference type="EMBL" id="JALNMJ010000027">
    <property type="protein sequence ID" value="MCK7615531.1"/>
    <property type="molecule type" value="Genomic_DNA"/>
</dbReference>
<evidence type="ECO:0000313" key="5">
    <source>
        <dbReference type="EMBL" id="MCK7615531.1"/>
    </source>
</evidence>
<organism evidence="5 6">
    <name type="scientific">Roseibium sediminicola</name>
    <dbReference type="NCBI Taxonomy" id="2933272"/>
    <lineage>
        <taxon>Bacteria</taxon>
        <taxon>Pseudomonadati</taxon>
        <taxon>Pseudomonadota</taxon>
        <taxon>Alphaproteobacteria</taxon>
        <taxon>Hyphomicrobiales</taxon>
        <taxon>Stappiaceae</taxon>
        <taxon>Roseibium</taxon>
    </lineage>
</organism>
<proteinExistence type="predicted"/>
<dbReference type="RefSeq" id="WP_248159187.1">
    <property type="nucleotide sequence ID" value="NZ_JALNMJ010000027.1"/>
</dbReference>
<dbReference type="InterPro" id="IPR011711">
    <property type="entry name" value="GntR_C"/>
</dbReference>
<keyword evidence="2" id="KW-0238">DNA-binding</keyword>
<sequence>MTAKTNDASPSDKRVLAVLHRMIMDGELAPGSKISEVSVADMFDVSRTPARLALRALEVEGLIKKRDGRGFTVQEFNLGDIKHAYEVRGVLEGLAAGTLAKAGMSASVEATLREVIGAMDAALEAETDTGAKIAGYQDGNVAFHETIMRQCGNDYIGFAFDRMETLPMVKLGTVVFSGDKPEQDLMRLRLGNMQHRLIYDAISKRDPQRAESIMREHANQTLVYSALFTGKDDT</sequence>
<feature type="domain" description="HTH gntR-type" evidence="4">
    <location>
        <begin position="9"/>
        <end position="76"/>
    </location>
</feature>
<dbReference type="Gene3D" id="1.20.120.530">
    <property type="entry name" value="GntR ligand-binding domain-like"/>
    <property type="match status" value="1"/>
</dbReference>
<keyword evidence="6" id="KW-1185">Reference proteome</keyword>
<keyword evidence="1" id="KW-0805">Transcription regulation</keyword>
<evidence type="ECO:0000256" key="1">
    <source>
        <dbReference type="ARBA" id="ARBA00023015"/>
    </source>
</evidence>
<dbReference type="InterPro" id="IPR000524">
    <property type="entry name" value="Tscrpt_reg_HTH_GntR"/>
</dbReference>
<dbReference type="InterPro" id="IPR008920">
    <property type="entry name" value="TF_FadR/GntR_C"/>
</dbReference>
<evidence type="ECO:0000313" key="6">
    <source>
        <dbReference type="Proteomes" id="UP001431221"/>
    </source>
</evidence>
<accession>A0ABT0H1I7</accession>
<dbReference type="PANTHER" id="PTHR43537">
    <property type="entry name" value="TRANSCRIPTIONAL REGULATOR, GNTR FAMILY"/>
    <property type="match status" value="1"/>
</dbReference>
<dbReference type="Gene3D" id="1.10.10.10">
    <property type="entry name" value="Winged helix-like DNA-binding domain superfamily/Winged helix DNA-binding domain"/>
    <property type="match status" value="1"/>
</dbReference>
<dbReference type="SUPFAM" id="SSF48008">
    <property type="entry name" value="GntR ligand-binding domain-like"/>
    <property type="match status" value="1"/>
</dbReference>
<dbReference type="Pfam" id="PF07729">
    <property type="entry name" value="FCD"/>
    <property type="match status" value="1"/>
</dbReference>
<name>A0ABT0H1I7_9HYPH</name>
<dbReference type="CDD" id="cd07377">
    <property type="entry name" value="WHTH_GntR"/>
    <property type="match status" value="1"/>
</dbReference>
<dbReference type="SUPFAM" id="SSF46785">
    <property type="entry name" value="Winged helix' DNA-binding domain"/>
    <property type="match status" value="1"/>
</dbReference>
<dbReference type="SMART" id="SM00895">
    <property type="entry name" value="FCD"/>
    <property type="match status" value="1"/>
</dbReference>
<dbReference type="PROSITE" id="PS50949">
    <property type="entry name" value="HTH_GNTR"/>
    <property type="match status" value="1"/>
</dbReference>
<reference evidence="5" key="1">
    <citation type="submission" date="2022-04" db="EMBL/GenBank/DDBJ databases">
        <title>Roseibium sp. CAU 1639 isolated from mud.</title>
        <authorList>
            <person name="Kim W."/>
        </authorList>
    </citation>
    <scope>NUCLEOTIDE SEQUENCE</scope>
    <source>
        <strain evidence="5">CAU 1639</strain>
    </source>
</reference>
<evidence type="ECO:0000256" key="3">
    <source>
        <dbReference type="ARBA" id="ARBA00023163"/>
    </source>
</evidence>
<gene>
    <name evidence="5" type="ORF">M0H32_25455</name>
</gene>
<dbReference type="Pfam" id="PF00392">
    <property type="entry name" value="GntR"/>
    <property type="match status" value="1"/>
</dbReference>
<evidence type="ECO:0000259" key="4">
    <source>
        <dbReference type="PROSITE" id="PS50949"/>
    </source>
</evidence>
<dbReference type="InterPro" id="IPR036388">
    <property type="entry name" value="WH-like_DNA-bd_sf"/>
</dbReference>
<evidence type="ECO:0000256" key="2">
    <source>
        <dbReference type="ARBA" id="ARBA00023125"/>
    </source>
</evidence>
<comment type="caution">
    <text evidence="5">The sequence shown here is derived from an EMBL/GenBank/DDBJ whole genome shotgun (WGS) entry which is preliminary data.</text>
</comment>
<keyword evidence="3" id="KW-0804">Transcription</keyword>
<dbReference type="PANTHER" id="PTHR43537:SF51">
    <property type="entry name" value="HTH-TYPE TRANSCRIPTIONAL REGULATOR LGOR-RELATED"/>
    <property type="match status" value="1"/>
</dbReference>
<dbReference type="InterPro" id="IPR036390">
    <property type="entry name" value="WH_DNA-bd_sf"/>
</dbReference>